<dbReference type="OrthoDB" id="5784527at2759"/>
<gene>
    <name evidence="1" type="ORF">CAMP_LOCUS5363</name>
</gene>
<reference evidence="1" key="1">
    <citation type="submission" date="2022-11" db="EMBL/GenBank/DDBJ databases">
        <authorList>
            <person name="Kikuchi T."/>
        </authorList>
    </citation>
    <scope>NUCLEOTIDE SEQUENCE</scope>
    <source>
        <strain evidence="1">PS1010</strain>
    </source>
</reference>
<keyword evidence="2" id="KW-1185">Reference proteome</keyword>
<sequence>MLNYCLCDNPSELDILFSKIVKKEQSEKTARIVDLMNRAVPSGMEALNPAIAEYETFRSDKSSNFLNDGQGHVVFRQFRRIRISDLLSAISKPKSGNII</sequence>
<dbReference type="AlphaFoldDB" id="A0A9P1ICU1"/>
<name>A0A9P1ICU1_9PELO</name>
<protein>
    <submittedName>
        <fullName evidence="1">Uncharacterized protein</fullName>
    </submittedName>
</protein>
<evidence type="ECO:0000313" key="1">
    <source>
        <dbReference type="EMBL" id="CAI5442726.1"/>
    </source>
</evidence>
<dbReference type="Pfam" id="PF17351">
    <property type="entry name" value="DUF5380"/>
    <property type="match status" value="1"/>
</dbReference>
<evidence type="ECO:0000313" key="2">
    <source>
        <dbReference type="Proteomes" id="UP001152747"/>
    </source>
</evidence>
<proteinExistence type="predicted"/>
<dbReference type="InterPro" id="IPR020376">
    <property type="entry name" value="Uncharacterised_F46C5.1"/>
</dbReference>
<organism evidence="1 2">
    <name type="scientific">Caenorhabditis angaria</name>
    <dbReference type="NCBI Taxonomy" id="860376"/>
    <lineage>
        <taxon>Eukaryota</taxon>
        <taxon>Metazoa</taxon>
        <taxon>Ecdysozoa</taxon>
        <taxon>Nematoda</taxon>
        <taxon>Chromadorea</taxon>
        <taxon>Rhabditida</taxon>
        <taxon>Rhabditina</taxon>
        <taxon>Rhabditomorpha</taxon>
        <taxon>Rhabditoidea</taxon>
        <taxon>Rhabditidae</taxon>
        <taxon>Peloderinae</taxon>
        <taxon>Caenorhabditis</taxon>
    </lineage>
</organism>
<accession>A0A9P1ICU1</accession>
<dbReference type="Proteomes" id="UP001152747">
    <property type="component" value="Unassembled WGS sequence"/>
</dbReference>
<comment type="caution">
    <text evidence="1">The sequence shown here is derived from an EMBL/GenBank/DDBJ whole genome shotgun (WGS) entry which is preliminary data.</text>
</comment>
<dbReference type="EMBL" id="CANHGI010000002">
    <property type="protein sequence ID" value="CAI5442726.1"/>
    <property type="molecule type" value="Genomic_DNA"/>
</dbReference>